<evidence type="ECO:0000256" key="1">
    <source>
        <dbReference type="SAM" id="Phobius"/>
    </source>
</evidence>
<gene>
    <name evidence="2" type="ORF">KVG88_06280</name>
</gene>
<dbReference type="InterPro" id="IPR019659">
    <property type="entry name" value="DUF2514"/>
</dbReference>
<accession>A0ABS6QL48</accession>
<keyword evidence="1" id="KW-0472">Membrane</keyword>
<protein>
    <submittedName>
        <fullName evidence="2">DUF2514 domain-containing protein</fullName>
    </submittedName>
</protein>
<feature type="transmembrane region" description="Helical" evidence="1">
    <location>
        <begin position="6"/>
        <end position="26"/>
    </location>
</feature>
<dbReference type="Proteomes" id="UP001049200">
    <property type="component" value="Unassembled WGS sequence"/>
</dbReference>
<reference evidence="2" key="1">
    <citation type="submission" date="2021-06" db="EMBL/GenBank/DDBJ databases">
        <title>Updating the genus Pseudomonas: Description of 43 new species and partition of the Pseudomonas putida group.</title>
        <authorList>
            <person name="Girard L."/>
            <person name="Lood C."/>
            <person name="Vandamme P."/>
            <person name="Rokni-Zadeh H."/>
            <person name="Van Noort V."/>
            <person name="Hofte M."/>
            <person name="Lavigne R."/>
            <person name="De Mot R."/>
        </authorList>
    </citation>
    <scope>NUCLEOTIDE SEQUENCE</scope>
    <source>
        <strain evidence="2">SWRI74</strain>
    </source>
</reference>
<keyword evidence="1" id="KW-0812">Transmembrane</keyword>
<dbReference type="EMBL" id="JAHSTU010000001">
    <property type="protein sequence ID" value="MBV4519664.1"/>
    <property type="molecule type" value="Genomic_DNA"/>
</dbReference>
<dbReference type="RefSeq" id="WP_217870732.1">
    <property type="nucleotide sequence ID" value="NZ_JAHSTU010000001.1"/>
</dbReference>
<proteinExistence type="predicted"/>
<dbReference type="Pfam" id="PF10721">
    <property type="entry name" value="DUF2514"/>
    <property type="match status" value="1"/>
</dbReference>
<evidence type="ECO:0000313" key="3">
    <source>
        <dbReference type="Proteomes" id="UP001049200"/>
    </source>
</evidence>
<evidence type="ECO:0000313" key="2">
    <source>
        <dbReference type="EMBL" id="MBV4519664.1"/>
    </source>
</evidence>
<sequence length="171" mass="17863">MNTILLRILPYITALALMGAALFGAYHHGVSVTESRWQAEWNARDARDAQARTDNEAAERAKEQARQLSINKAIQDGQRTIDQLTADAAAARASADSLRGAADALAARLAASQASGHSCTAATSAAATRAAMVLADVLKRADQRAGDLAEGADQARARGLTCEAAYGAITK</sequence>
<keyword evidence="1" id="KW-1133">Transmembrane helix</keyword>
<name>A0ABS6QL48_9PSED</name>
<organism evidence="2 3">
    <name type="scientific">Pseudomonas azerbaijanoccidentalis</name>
    <dbReference type="NCBI Taxonomy" id="2842347"/>
    <lineage>
        <taxon>Bacteria</taxon>
        <taxon>Pseudomonadati</taxon>
        <taxon>Pseudomonadota</taxon>
        <taxon>Gammaproteobacteria</taxon>
        <taxon>Pseudomonadales</taxon>
        <taxon>Pseudomonadaceae</taxon>
        <taxon>Pseudomonas</taxon>
    </lineage>
</organism>
<keyword evidence="3" id="KW-1185">Reference proteome</keyword>
<comment type="caution">
    <text evidence="2">The sequence shown here is derived from an EMBL/GenBank/DDBJ whole genome shotgun (WGS) entry which is preliminary data.</text>
</comment>